<evidence type="ECO:0000313" key="2">
    <source>
        <dbReference type="Proteomes" id="UP000789901"/>
    </source>
</evidence>
<dbReference type="Proteomes" id="UP000789901">
    <property type="component" value="Unassembled WGS sequence"/>
</dbReference>
<sequence length="124" mass="14813">MPAPYTYNINMLQNVYSVQPIPRKQTQKRLLKKPLCPQYRREFHPILKCPEEAHIVESLHKRTVVSKKEKCSQKRLNEKSEEEIIKMDKNKVPNIYSKFVEDGNLDNIDKNERIGVRKDEKKYE</sequence>
<keyword evidence="2" id="KW-1185">Reference proteome</keyword>
<protein>
    <submittedName>
        <fullName evidence="1">12894_t:CDS:1</fullName>
    </submittedName>
</protein>
<accession>A0ABN7VHR3</accession>
<name>A0ABN7VHR3_GIGMA</name>
<reference evidence="1 2" key="1">
    <citation type="submission" date="2021-06" db="EMBL/GenBank/DDBJ databases">
        <authorList>
            <person name="Kallberg Y."/>
            <person name="Tangrot J."/>
            <person name="Rosling A."/>
        </authorList>
    </citation>
    <scope>NUCLEOTIDE SEQUENCE [LARGE SCALE GENOMIC DNA]</scope>
    <source>
        <strain evidence="1 2">120-4 pot B 10/14</strain>
    </source>
</reference>
<comment type="caution">
    <text evidence="1">The sequence shown here is derived from an EMBL/GenBank/DDBJ whole genome shotgun (WGS) entry which is preliminary data.</text>
</comment>
<evidence type="ECO:0000313" key="1">
    <source>
        <dbReference type="EMBL" id="CAG8773333.1"/>
    </source>
</evidence>
<gene>
    <name evidence="1" type="ORF">GMARGA_LOCUS18776</name>
</gene>
<organism evidence="1 2">
    <name type="scientific">Gigaspora margarita</name>
    <dbReference type="NCBI Taxonomy" id="4874"/>
    <lineage>
        <taxon>Eukaryota</taxon>
        <taxon>Fungi</taxon>
        <taxon>Fungi incertae sedis</taxon>
        <taxon>Mucoromycota</taxon>
        <taxon>Glomeromycotina</taxon>
        <taxon>Glomeromycetes</taxon>
        <taxon>Diversisporales</taxon>
        <taxon>Gigasporaceae</taxon>
        <taxon>Gigaspora</taxon>
    </lineage>
</organism>
<dbReference type="EMBL" id="CAJVQB010015245">
    <property type="protein sequence ID" value="CAG8773333.1"/>
    <property type="molecule type" value="Genomic_DNA"/>
</dbReference>
<proteinExistence type="predicted"/>